<reference evidence="2 3" key="1">
    <citation type="submission" date="2013-08" db="EMBL/GenBank/DDBJ databases">
        <title>The genome sequence of Knoellia sinensis.</title>
        <authorList>
            <person name="Zhu W."/>
            <person name="Wang G."/>
        </authorList>
    </citation>
    <scope>NUCLEOTIDE SEQUENCE [LARGE SCALE GENOMIC DNA]</scope>
    <source>
        <strain evidence="2 3">KCTC 19936</strain>
    </source>
</reference>
<evidence type="ECO:0000313" key="3">
    <source>
        <dbReference type="Proteomes" id="UP000030002"/>
    </source>
</evidence>
<dbReference type="Gene3D" id="3.90.1150.200">
    <property type="match status" value="1"/>
</dbReference>
<organism evidence="2 3">
    <name type="scientific">Knoellia sinensis KCTC 19936</name>
    <dbReference type="NCBI Taxonomy" id="1385520"/>
    <lineage>
        <taxon>Bacteria</taxon>
        <taxon>Bacillati</taxon>
        <taxon>Actinomycetota</taxon>
        <taxon>Actinomycetes</taxon>
        <taxon>Micrococcales</taxon>
        <taxon>Intrasporangiaceae</taxon>
        <taxon>Knoellia</taxon>
    </lineage>
</organism>
<dbReference type="Proteomes" id="UP000030002">
    <property type="component" value="Unassembled WGS sequence"/>
</dbReference>
<dbReference type="Pfam" id="PF08818">
    <property type="entry name" value="DUF1801"/>
    <property type="match status" value="1"/>
</dbReference>
<dbReference type="OrthoDB" id="3236524at2"/>
<name>A0A0A0JEV7_9MICO</name>
<dbReference type="eggNOG" id="COG5646">
    <property type="taxonomic scope" value="Bacteria"/>
</dbReference>
<dbReference type="EMBL" id="AVPJ01000002">
    <property type="protein sequence ID" value="KGN34141.1"/>
    <property type="molecule type" value="Genomic_DNA"/>
</dbReference>
<dbReference type="AlphaFoldDB" id="A0A0A0JEV7"/>
<keyword evidence="3" id="KW-1185">Reference proteome</keyword>
<dbReference type="STRING" id="1385520.N802_12115"/>
<comment type="caution">
    <text evidence="2">The sequence shown here is derived from an EMBL/GenBank/DDBJ whole genome shotgun (WGS) entry which is preliminary data.</text>
</comment>
<dbReference type="InterPro" id="IPR014922">
    <property type="entry name" value="YdhG-like"/>
</dbReference>
<sequence>MTTVADHDAYIAAAPETFRPALERLRTLLAQALPEAEEMVAYNLPGFSVGGTVVASYAAFTKQCGVYFLGPAIAEHAEQITAAGFKATKTGITFAPSKPVPEDLIVRLARASRQSLED</sequence>
<accession>A0A0A0JEV7</accession>
<evidence type="ECO:0000313" key="2">
    <source>
        <dbReference type="EMBL" id="KGN34141.1"/>
    </source>
</evidence>
<protein>
    <recommendedName>
        <fullName evidence="1">YdhG-like domain-containing protein</fullName>
    </recommendedName>
</protein>
<feature type="domain" description="YdhG-like" evidence="1">
    <location>
        <begin position="19"/>
        <end position="111"/>
    </location>
</feature>
<evidence type="ECO:0000259" key="1">
    <source>
        <dbReference type="Pfam" id="PF08818"/>
    </source>
</evidence>
<gene>
    <name evidence="2" type="ORF">N802_12115</name>
</gene>
<proteinExistence type="predicted"/>
<dbReference type="SUPFAM" id="SSF159888">
    <property type="entry name" value="YdhG-like"/>
    <property type="match status" value="1"/>
</dbReference>